<evidence type="ECO:0000313" key="1">
    <source>
        <dbReference type="EMBL" id="KIK01610.1"/>
    </source>
</evidence>
<organism evidence="1 2">
    <name type="scientific">Laccaria amethystina LaAM-08-1</name>
    <dbReference type="NCBI Taxonomy" id="1095629"/>
    <lineage>
        <taxon>Eukaryota</taxon>
        <taxon>Fungi</taxon>
        <taxon>Dikarya</taxon>
        <taxon>Basidiomycota</taxon>
        <taxon>Agaricomycotina</taxon>
        <taxon>Agaricomycetes</taxon>
        <taxon>Agaricomycetidae</taxon>
        <taxon>Agaricales</taxon>
        <taxon>Agaricineae</taxon>
        <taxon>Hydnangiaceae</taxon>
        <taxon>Laccaria</taxon>
    </lineage>
</organism>
<evidence type="ECO:0008006" key="3">
    <source>
        <dbReference type="Google" id="ProtNLM"/>
    </source>
</evidence>
<gene>
    <name evidence="1" type="ORF">K443DRAFT_6790</name>
</gene>
<name>A0A0C9WS79_9AGAR</name>
<protein>
    <recommendedName>
        <fullName evidence="3">F-box domain-containing protein</fullName>
    </recommendedName>
</protein>
<reference evidence="2" key="2">
    <citation type="submission" date="2015-01" db="EMBL/GenBank/DDBJ databases">
        <title>Evolutionary Origins and Diversification of the Mycorrhizal Mutualists.</title>
        <authorList>
            <consortium name="DOE Joint Genome Institute"/>
            <consortium name="Mycorrhizal Genomics Consortium"/>
            <person name="Kohler A."/>
            <person name="Kuo A."/>
            <person name="Nagy L.G."/>
            <person name="Floudas D."/>
            <person name="Copeland A."/>
            <person name="Barry K.W."/>
            <person name="Cichocki N."/>
            <person name="Veneault-Fourrey C."/>
            <person name="LaButti K."/>
            <person name="Lindquist E.A."/>
            <person name="Lipzen A."/>
            <person name="Lundell T."/>
            <person name="Morin E."/>
            <person name="Murat C."/>
            <person name="Riley R."/>
            <person name="Ohm R."/>
            <person name="Sun H."/>
            <person name="Tunlid A."/>
            <person name="Henrissat B."/>
            <person name="Grigoriev I.V."/>
            <person name="Hibbett D.S."/>
            <person name="Martin F."/>
        </authorList>
    </citation>
    <scope>NUCLEOTIDE SEQUENCE [LARGE SCALE GENOMIC DNA]</scope>
    <source>
        <strain evidence="2">LaAM-08-1</strain>
    </source>
</reference>
<reference evidence="1 2" key="1">
    <citation type="submission" date="2014-04" db="EMBL/GenBank/DDBJ databases">
        <authorList>
            <consortium name="DOE Joint Genome Institute"/>
            <person name="Kuo A."/>
            <person name="Kohler A."/>
            <person name="Nagy L.G."/>
            <person name="Floudas D."/>
            <person name="Copeland A."/>
            <person name="Barry K.W."/>
            <person name="Cichocki N."/>
            <person name="Veneault-Fourrey C."/>
            <person name="LaButti K."/>
            <person name="Lindquist E.A."/>
            <person name="Lipzen A."/>
            <person name="Lundell T."/>
            <person name="Morin E."/>
            <person name="Murat C."/>
            <person name="Sun H."/>
            <person name="Tunlid A."/>
            <person name="Henrissat B."/>
            <person name="Grigoriev I.V."/>
            <person name="Hibbett D.S."/>
            <person name="Martin F."/>
            <person name="Nordberg H.P."/>
            <person name="Cantor M.N."/>
            <person name="Hua S.X."/>
        </authorList>
    </citation>
    <scope>NUCLEOTIDE SEQUENCE [LARGE SCALE GENOMIC DNA]</scope>
    <source>
        <strain evidence="1 2">LaAM-08-1</strain>
    </source>
</reference>
<dbReference type="OrthoDB" id="3167300at2759"/>
<keyword evidence="2" id="KW-1185">Reference proteome</keyword>
<dbReference type="AlphaFoldDB" id="A0A0C9WS79"/>
<evidence type="ECO:0000313" key="2">
    <source>
        <dbReference type="Proteomes" id="UP000054477"/>
    </source>
</evidence>
<sequence length="207" mass="23392">MSLPLPPELICEIIYFTLSSAPPASSLPEDLGSTKPSWLTPNTLSLTSRTYCALVLEAWFCTLYIESPEDLEYVKCYWPEVGARWTRHLHCIQTYSGSLSLWDLSCLLHLSSIRLDWFSPILTISFYSPIIEHLDLRRLSWPTSEALQNIPHTPGLGYLKTLRIMRDTAWCGRCGGFPSVQLKDRPTGVVYEGGYGLPICYARSDPT</sequence>
<proteinExistence type="predicted"/>
<dbReference type="Proteomes" id="UP000054477">
    <property type="component" value="Unassembled WGS sequence"/>
</dbReference>
<accession>A0A0C9WS79</accession>
<dbReference type="HOGENOM" id="CLU_063720_0_0_1"/>
<dbReference type="EMBL" id="KN838604">
    <property type="protein sequence ID" value="KIK01610.1"/>
    <property type="molecule type" value="Genomic_DNA"/>
</dbReference>